<name>A0A072NYH0_9EURO</name>
<feature type="transmembrane region" description="Helical" evidence="1">
    <location>
        <begin position="176"/>
        <end position="194"/>
    </location>
</feature>
<dbReference type="STRING" id="1182545.A0A072NYH0"/>
<keyword evidence="1" id="KW-0812">Transmembrane</keyword>
<gene>
    <name evidence="3" type="ORF">A1O9_10815</name>
</gene>
<dbReference type="VEuPathDB" id="FungiDB:A1O9_10815"/>
<evidence type="ECO:0000256" key="1">
    <source>
        <dbReference type="SAM" id="Phobius"/>
    </source>
</evidence>
<dbReference type="HOGENOM" id="CLU_1366255_0_0_1"/>
<keyword evidence="1" id="KW-0472">Membrane</keyword>
<feature type="transmembrane region" description="Helical" evidence="1">
    <location>
        <begin position="124"/>
        <end position="145"/>
    </location>
</feature>
<dbReference type="PANTHER" id="PTHR34502:SF5">
    <property type="entry name" value="DUF6594 DOMAIN-CONTAINING PROTEIN"/>
    <property type="match status" value="1"/>
</dbReference>
<keyword evidence="1" id="KW-1133">Transmembrane helix</keyword>
<evidence type="ECO:0000313" key="4">
    <source>
        <dbReference type="Proteomes" id="UP000027920"/>
    </source>
</evidence>
<feature type="transmembrane region" description="Helical" evidence="1">
    <location>
        <begin position="151"/>
        <end position="169"/>
    </location>
</feature>
<dbReference type="EMBL" id="AMGV01000015">
    <property type="protein sequence ID" value="KEF52909.1"/>
    <property type="molecule type" value="Genomic_DNA"/>
</dbReference>
<keyword evidence="4" id="KW-1185">Reference proteome</keyword>
<sequence length="200" mass="22269">MASHFLEDTHLFRLLSGVLDSMVERNRQILALETAKTRDISSLKHWVEGNACIAREETAYLLQPKDLLSTVPVSDDAVAQVEAWLEDKIIHWWKDFRELPFHNISRDPNVYISSGSALRRATRFLIALLLVILLFIPIVLCSAQNSMTARMAVVAIAASLFIGIVSIIIKAKSIEIFMAGATYATILVVFVAGTNTNRNS</sequence>
<proteinExistence type="predicted"/>
<feature type="domain" description="DUF6594" evidence="2">
    <location>
        <begin position="22"/>
        <end position="188"/>
    </location>
</feature>
<dbReference type="Proteomes" id="UP000027920">
    <property type="component" value="Unassembled WGS sequence"/>
</dbReference>
<dbReference type="InterPro" id="IPR046529">
    <property type="entry name" value="DUF6594"/>
</dbReference>
<reference evidence="3 4" key="1">
    <citation type="submission" date="2013-03" db="EMBL/GenBank/DDBJ databases">
        <title>The Genome Sequence of Exophiala aquamarina CBS 119918.</title>
        <authorList>
            <consortium name="The Broad Institute Genomics Platform"/>
            <person name="Cuomo C."/>
            <person name="de Hoog S."/>
            <person name="Gorbushina A."/>
            <person name="Walker B."/>
            <person name="Young S.K."/>
            <person name="Zeng Q."/>
            <person name="Gargeya S."/>
            <person name="Fitzgerald M."/>
            <person name="Haas B."/>
            <person name="Abouelleil A."/>
            <person name="Allen A.W."/>
            <person name="Alvarado L."/>
            <person name="Arachchi H.M."/>
            <person name="Berlin A.M."/>
            <person name="Chapman S.B."/>
            <person name="Gainer-Dewar J."/>
            <person name="Goldberg J."/>
            <person name="Griggs A."/>
            <person name="Gujja S."/>
            <person name="Hansen M."/>
            <person name="Howarth C."/>
            <person name="Imamovic A."/>
            <person name="Ireland A."/>
            <person name="Larimer J."/>
            <person name="McCowan C."/>
            <person name="Murphy C."/>
            <person name="Pearson M."/>
            <person name="Poon T.W."/>
            <person name="Priest M."/>
            <person name="Roberts A."/>
            <person name="Saif S."/>
            <person name="Shea T."/>
            <person name="Sisk P."/>
            <person name="Sykes S."/>
            <person name="Wortman J."/>
            <person name="Nusbaum C."/>
            <person name="Birren B."/>
        </authorList>
    </citation>
    <scope>NUCLEOTIDE SEQUENCE [LARGE SCALE GENOMIC DNA]</scope>
    <source>
        <strain evidence="3 4">CBS 119918</strain>
    </source>
</reference>
<comment type="caution">
    <text evidence="3">The sequence shown here is derived from an EMBL/GenBank/DDBJ whole genome shotgun (WGS) entry which is preliminary data.</text>
</comment>
<evidence type="ECO:0000313" key="3">
    <source>
        <dbReference type="EMBL" id="KEF52909.1"/>
    </source>
</evidence>
<protein>
    <recommendedName>
        <fullName evidence="2">DUF6594 domain-containing protein</fullName>
    </recommendedName>
</protein>
<dbReference type="PANTHER" id="PTHR34502">
    <property type="entry name" value="DUF6594 DOMAIN-CONTAINING PROTEIN-RELATED"/>
    <property type="match status" value="1"/>
</dbReference>
<organism evidence="3 4">
    <name type="scientific">Exophiala aquamarina CBS 119918</name>
    <dbReference type="NCBI Taxonomy" id="1182545"/>
    <lineage>
        <taxon>Eukaryota</taxon>
        <taxon>Fungi</taxon>
        <taxon>Dikarya</taxon>
        <taxon>Ascomycota</taxon>
        <taxon>Pezizomycotina</taxon>
        <taxon>Eurotiomycetes</taxon>
        <taxon>Chaetothyriomycetidae</taxon>
        <taxon>Chaetothyriales</taxon>
        <taxon>Herpotrichiellaceae</taxon>
        <taxon>Exophiala</taxon>
    </lineage>
</organism>
<evidence type="ECO:0000259" key="2">
    <source>
        <dbReference type="Pfam" id="PF20237"/>
    </source>
</evidence>
<dbReference type="Pfam" id="PF20237">
    <property type="entry name" value="DUF6594"/>
    <property type="match status" value="1"/>
</dbReference>
<dbReference type="AlphaFoldDB" id="A0A072NYH0"/>
<dbReference type="GeneID" id="25285718"/>
<dbReference type="OrthoDB" id="5341582at2759"/>
<accession>A0A072NYH0</accession>
<dbReference type="RefSeq" id="XP_013255499.1">
    <property type="nucleotide sequence ID" value="XM_013400045.1"/>
</dbReference>